<accession>A0ABR4EUX1</accession>
<comment type="caution">
    <text evidence="1">The sequence shown here is derived from an EMBL/GenBank/DDBJ whole genome shotgun (WGS) entry which is preliminary data.</text>
</comment>
<dbReference type="EMBL" id="JBAWTH010000025">
    <property type="protein sequence ID" value="KAL2286224.1"/>
    <property type="molecule type" value="Genomic_DNA"/>
</dbReference>
<gene>
    <name evidence="1" type="ORF">FJTKL_07029</name>
</gene>
<protein>
    <submittedName>
        <fullName evidence="1">Uncharacterized protein</fullName>
    </submittedName>
</protein>
<sequence length="202" mass="22789">MPSCPFLAAHESAPMRAGYGLWEPLEMAHAISAEEYHFLNPCSVAILLQPHCDAHWQWQRKVDIDTALLNWFEDHGPIVLLLALSSYFPRTSTGKLHLTYDGDFDASQIGCRDRSRLVMETVPERRFVAIQPPLHWHDRTPGAQRIQGKGTLPKPTPAELSLYRKTLWEASCLQGSIASVDRGLSFQSLLRAHAIDHRGRCP</sequence>
<keyword evidence="2" id="KW-1185">Reference proteome</keyword>
<evidence type="ECO:0000313" key="2">
    <source>
        <dbReference type="Proteomes" id="UP001600888"/>
    </source>
</evidence>
<dbReference type="Proteomes" id="UP001600888">
    <property type="component" value="Unassembled WGS sequence"/>
</dbReference>
<name>A0ABR4EUX1_9PEZI</name>
<reference evidence="1 2" key="1">
    <citation type="submission" date="2024-03" db="EMBL/GenBank/DDBJ databases">
        <title>A high-quality draft genome sequence of Diaporthe vaccinii, a causative agent of upright dieback and viscid rot disease in cranberry plants.</title>
        <authorList>
            <person name="Sarrasin M."/>
            <person name="Lang B.F."/>
            <person name="Burger G."/>
        </authorList>
    </citation>
    <scope>NUCLEOTIDE SEQUENCE [LARGE SCALE GENOMIC DNA]</scope>
    <source>
        <strain evidence="1 2">IS7</strain>
    </source>
</reference>
<proteinExistence type="predicted"/>
<evidence type="ECO:0000313" key="1">
    <source>
        <dbReference type="EMBL" id="KAL2286224.1"/>
    </source>
</evidence>
<organism evidence="1 2">
    <name type="scientific">Diaporthe vaccinii</name>
    <dbReference type="NCBI Taxonomy" id="105482"/>
    <lineage>
        <taxon>Eukaryota</taxon>
        <taxon>Fungi</taxon>
        <taxon>Dikarya</taxon>
        <taxon>Ascomycota</taxon>
        <taxon>Pezizomycotina</taxon>
        <taxon>Sordariomycetes</taxon>
        <taxon>Sordariomycetidae</taxon>
        <taxon>Diaporthales</taxon>
        <taxon>Diaporthaceae</taxon>
        <taxon>Diaporthe</taxon>
        <taxon>Diaporthe eres species complex</taxon>
    </lineage>
</organism>